<proteinExistence type="inferred from homology"/>
<reference evidence="3 4" key="1">
    <citation type="submission" date="2018-06" db="EMBL/GenBank/DDBJ databases">
        <authorList>
            <consortium name="Pathogen Informatics"/>
            <person name="Doyle S."/>
        </authorList>
    </citation>
    <scope>NUCLEOTIDE SEQUENCE [LARGE SCALE GENOMIC DNA]</scope>
    <source>
        <strain evidence="3 4">NCTC11842</strain>
    </source>
</reference>
<dbReference type="Gene3D" id="3.40.30.10">
    <property type="entry name" value="Glutaredoxin"/>
    <property type="match status" value="1"/>
</dbReference>
<evidence type="ECO:0000313" key="3">
    <source>
        <dbReference type="EMBL" id="SPZ00271.1"/>
    </source>
</evidence>
<dbReference type="PANTHER" id="PTHR35272:SF3">
    <property type="entry name" value="THIOL:DISULFIDE INTERCHANGE PROTEIN DSBC"/>
    <property type="match status" value="1"/>
</dbReference>
<dbReference type="GO" id="GO:0042597">
    <property type="term" value="C:periplasmic space"/>
    <property type="evidence" value="ECO:0007669"/>
    <property type="project" value="UniProtKB-SubCell"/>
</dbReference>
<dbReference type="PANTHER" id="PTHR35272">
    <property type="entry name" value="THIOL:DISULFIDE INTERCHANGE PROTEIN DSBC-RELATED"/>
    <property type="match status" value="1"/>
</dbReference>
<feature type="domain" description="Thioredoxin-like fold" evidence="2">
    <location>
        <begin position="115"/>
        <end position="234"/>
    </location>
</feature>
<dbReference type="InterPro" id="IPR051470">
    <property type="entry name" value="Thiol:disulfide_interchange"/>
</dbReference>
<comment type="subcellular location">
    <subcellularLocation>
        <location evidence="1">Periplasm</location>
    </subcellularLocation>
</comment>
<dbReference type="InterPro" id="IPR036249">
    <property type="entry name" value="Thioredoxin-like_sf"/>
</dbReference>
<feature type="signal peptide" evidence="1">
    <location>
        <begin position="1"/>
        <end position="24"/>
    </location>
</feature>
<dbReference type="Pfam" id="PF13098">
    <property type="entry name" value="Thioredoxin_2"/>
    <property type="match status" value="1"/>
</dbReference>
<keyword evidence="1" id="KW-0732">Signal</keyword>
<keyword evidence="1" id="KW-0676">Redox-active center</keyword>
<sequence>MSYPNLKLALALVAGLGLAESALAAKPITPQTIEQAAKTITGQASLPVDGMKVLQSEGKLYFISGNGRYVFRGEVYDTWLQSHIDTIAQAQESSSRILLSKMGVKIDDLLSIRMGHGAKEVVFFTDPQCSYCHALANEANQYTSEYTFVFVPVPALGDESNRLIKRLACARDERQQLDALLNGTIEQLETLNKCPEEKYAKSLVTANLLGVDGIPYLISDDGRVSRGRPKNFEAWLSGKGDQ</sequence>
<dbReference type="RefSeq" id="WP_073450771.1">
    <property type="nucleotide sequence ID" value="NZ_CP053065.1"/>
</dbReference>
<accession>A0A2X2BZT7</accession>
<dbReference type="Proteomes" id="UP000250443">
    <property type="component" value="Unassembled WGS sequence"/>
</dbReference>
<feature type="chain" id="PRO_5015802188" description="Thiol:disulfide interchange protein" evidence="1">
    <location>
        <begin position="25"/>
        <end position="242"/>
    </location>
</feature>
<organism evidence="3 4">
    <name type="scientific">Pseudomonas luteola</name>
    <dbReference type="NCBI Taxonomy" id="47886"/>
    <lineage>
        <taxon>Bacteria</taxon>
        <taxon>Pseudomonadati</taxon>
        <taxon>Pseudomonadota</taxon>
        <taxon>Gammaproteobacteria</taxon>
        <taxon>Pseudomonadales</taxon>
        <taxon>Pseudomonadaceae</taxon>
        <taxon>Pseudomonas</taxon>
    </lineage>
</organism>
<gene>
    <name evidence="3" type="primary">dsbC_1</name>
    <name evidence="3" type="ORF">NCTC11842_00416</name>
</gene>
<dbReference type="SUPFAM" id="SSF52833">
    <property type="entry name" value="Thioredoxin-like"/>
    <property type="match status" value="1"/>
</dbReference>
<comment type="function">
    <text evidence="1">Required for disulfide bond formation in some periplasmic proteins. Acts by transferring its disulfide bond to other proteins and is reduced in the process.</text>
</comment>
<dbReference type="EMBL" id="UAUF01000002">
    <property type="protein sequence ID" value="SPZ00271.1"/>
    <property type="molecule type" value="Genomic_DNA"/>
</dbReference>
<dbReference type="InterPro" id="IPR033954">
    <property type="entry name" value="DiS-bond_Isoase_DsbC/G"/>
</dbReference>
<dbReference type="InterPro" id="IPR012336">
    <property type="entry name" value="Thioredoxin-like_fold"/>
</dbReference>
<protein>
    <recommendedName>
        <fullName evidence="1">Thiol:disulfide interchange protein</fullName>
    </recommendedName>
</protein>
<evidence type="ECO:0000313" key="4">
    <source>
        <dbReference type="Proteomes" id="UP000250443"/>
    </source>
</evidence>
<comment type="similarity">
    <text evidence="1">Belongs to the thioredoxin family. DsbC subfamily.</text>
</comment>
<dbReference type="AlphaFoldDB" id="A0A2X2BZT7"/>
<dbReference type="SUPFAM" id="SSF54423">
    <property type="entry name" value="DsbC/DsbG N-terminal domain-like"/>
    <property type="match status" value="1"/>
</dbReference>
<dbReference type="CDD" id="cd03020">
    <property type="entry name" value="DsbA_DsbC_DsbG"/>
    <property type="match status" value="1"/>
</dbReference>
<dbReference type="InterPro" id="IPR009094">
    <property type="entry name" value="DiS-bond_isomerase_DsbC/G_N_sf"/>
</dbReference>
<evidence type="ECO:0000259" key="2">
    <source>
        <dbReference type="Pfam" id="PF13098"/>
    </source>
</evidence>
<evidence type="ECO:0000256" key="1">
    <source>
        <dbReference type="RuleBase" id="RU364038"/>
    </source>
</evidence>
<keyword evidence="1" id="KW-0574">Periplasm</keyword>
<name>A0A2X2BZT7_PSELU</name>